<sequence>MDLCWGIHRRTAGLSIVSLAGAVPEGGSKSSDSHVSRFRAQTVAKTLLDFLSWLPRFYPVQQRGMPLGFYPGFFFASSRPTCLGFSPTATRFNNGGA</sequence>
<organism evidence="1 2">
    <name type="scientific">Aspergillus granulosus</name>
    <dbReference type="NCBI Taxonomy" id="176169"/>
    <lineage>
        <taxon>Eukaryota</taxon>
        <taxon>Fungi</taxon>
        <taxon>Dikarya</taxon>
        <taxon>Ascomycota</taxon>
        <taxon>Pezizomycotina</taxon>
        <taxon>Eurotiomycetes</taxon>
        <taxon>Eurotiomycetidae</taxon>
        <taxon>Eurotiales</taxon>
        <taxon>Aspergillaceae</taxon>
        <taxon>Aspergillus</taxon>
        <taxon>Aspergillus subgen. Nidulantes</taxon>
    </lineage>
</organism>
<evidence type="ECO:0000313" key="2">
    <source>
        <dbReference type="Proteomes" id="UP001610334"/>
    </source>
</evidence>
<dbReference type="Proteomes" id="UP001610334">
    <property type="component" value="Unassembled WGS sequence"/>
</dbReference>
<proteinExistence type="predicted"/>
<gene>
    <name evidence="1" type="ORF">BJX63DRAFT_378435</name>
</gene>
<reference evidence="1 2" key="1">
    <citation type="submission" date="2024-07" db="EMBL/GenBank/DDBJ databases">
        <title>Section-level genome sequencing and comparative genomics of Aspergillus sections Usti and Cavernicolus.</title>
        <authorList>
            <consortium name="Lawrence Berkeley National Laboratory"/>
            <person name="Nybo J.L."/>
            <person name="Vesth T.C."/>
            <person name="Theobald S."/>
            <person name="Frisvad J.C."/>
            <person name="Larsen T.O."/>
            <person name="Kjaerboelling I."/>
            <person name="Rothschild-Mancinelli K."/>
            <person name="Lyhne E.K."/>
            <person name="Kogle M.E."/>
            <person name="Barry K."/>
            <person name="Clum A."/>
            <person name="Na H."/>
            <person name="Ledsgaard L."/>
            <person name="Lin J."/>
            <person name="Lipzen A."/>
            <person name="Kuo A."/>
            <person name="Riley R."/>
            <person name="Mondo S."/>
            <person name="Labutti K."/>
            <person name="Haridas S."/>
            <person name="Pangalinan J."/>
            <person name="Salamov A.A."/>
            <person name="Simmons B.A."/>
            <person name="Magnuson J.K."/>
            <person name="Chen J."/>
            <person name="Drula E."/>
            <person name="Henrissat B."/>
            <person name="Wiebenga A."/>
            <person name="Lubbers R.J."/>
            <person name="Gomes A.C."/>
            <person name="Makela M.R."/>
            <person name="Stajich J."/>
            <person name="Grigoriev I.V."/>
            <person name="Mortensen U.H."/>
            <person name="De Vries R.P."/>
            <person name="Baker S.E."/>
            <person name="Andersen M.R."/>
        </authorList>
    </citation>
    <scope>NUCLEOTIDE SEQUENCE [LARGE SCALE GENOMIC DNA]</scope>
    <source>
        <strain evidence="1 2">CBS 588.65</strain>
    </source>
</reference>
<evidence type="ECO:0000313" key="1">
    <source>
        <dbReference type="EMBL" id="KAL2821524.1"/>
    </source>
</evidence>
<keyword evidence="2" id="KW-1185">Reference proteome</keyword>
<comment type="caution">
    <text evidence="1">The sequence shown here is derived from an EMBL/GenBank/DDBJ whole genome shotgun (WGS) entry which is preliminary data.</text>
</comment>
<protein>
    <submittedName>
        <fullName evidence="1">Uncharacterized protein</fullName>
    </submittedName>
</protein>
<dbReference type="EMBL" id="JBFXLT010000004">
    <property type="protein sequence ID" value="KAL2821524.1"/>
    <property type="molecule type" value="Genomic_DNA"/>
</dbReference>
<name>A0ABR4I1A1_9EURO</name>
<accession>A0ABR4I1A1</accession>